<reference evidence="2" key="1">
    <citation type="journal article" date="2011" name="Appl. Microbiol. Biotechnol.">
        <title>Molecular cloning and characterization of a novel SGNH arylesterase from the goat rumen contents.</title>
        <authorList>
            <person name="Wang G."/>
            <person name="Meng K."/>
            <person name="Luo H."/>
            <person name="Wang Y."/>
            <person name="Huang H."/>
            <person name="Shi P."/>
            <person name="Pan X."/>
            <person name="Yang P."/>
            <person name="Yao B."/>
        </authorList>
    </citation>
    <scope>NUCLEOTIDE SEQUENCE</scope>
</reference>
<feature type="domain" description="SGNH hydrolase-type esterase" evidence="1">
    <location>
        <begin position="5"/>
        <end position="169"/>
    </location>
</feature>
<organism evidence="2">
    <name type="scientific">uncultured organism</name>
    <dbReference type="NCBI Taxonomy" id="155900"/>
    <lineage>
        <taxon>unclassified sequences</taxon>
        <taxon>environmental samples</taxon>
    </lineage>
</organism>
<dbReference type="Pfam" id="PF13472">
    <property type="entry name" value="Lipase_GDSL_2"/>
    <property type="match status" value="1"/>
</dbReference>
<dbReference type="Gene3D" id="3.40.50.1110">
    <property type="entry name" value="SGNH hydrolase"/>
    <property type="match status" value="1"/>
</dbReference>
<protein>
    <submittedName>
        <fullName evidence="2">Arylesterase</fullName>
    </submittedName>
</protein>
<dbReference type="BRENDA" id="3.1.1.2">
    <property type="organism ID" value="13851"/>
</dbReference>
<evidence type="ECO:0000259" key="1">
    <source>
        <dbReference type="Pfam" id="PF13472"/>
    </source>
</evidence>
<dbReference type="PANTHER" id="PTHR30383">
    <property type="entry name" value="THIOESTERASE 1/PROTEASE 1/LYSOPHOSPHOLIPASE L1"/>
    <property type="match status" value="1"/>
</dbReference>
<dbReference type="PANTHER" id="PTHR30383:SF29">
    <property type="entry name" value="SGNH HYDROLASE-TYPE ESTERASE DOMAIN-CONTAINING PROTEIN"/>
    <property type="match status" value="1"/>
</dbReference>
<dbReference type="InterPro" id="IPR036514">
    <property type="entry name" value="SGNH_hydro_sf"/>
</dbReference>
<dbReference type="AlphaFoldDB" id="G0YFD9"/>
<name>G0YFD9_9ZZZZ</name>
<dbReference type="SMR" id="G0YFD9"/>
<proteinExistence type="predicted"/>
<dbReference type="InterPro" id="IPR013830">
    <property type="entry name" value="SGNH_hydro"/>
</dbReference>
<dbReference type="EMBL" id="HQ678512">
    <property type="protein sequence ID" value="ADZ76581.1"/>
    <property type="molecule type" value="Genomic_DNA"/>
</dbReference>
<accession>G0YFD9</accession>
<dbReference type="SUPFAM" id="SSF52266">
    <property type="entry name" value="SGNH hydrolase"/>
    <property type="match status" value="1"/>
</dbReference>
<evidence type="ECO:0000313" key="2">
    <source>
        <dbReference type="EMBL" id="ADZ76581.1"/>
    </source>
</evidence>
<sequence>MKLWCFGDSNTYGYDPCGFFGGRYAAPWPELLVEKTGFQVINDGKNGRMIPEREHEFLQFHRDAERYSADALIVMLGTNDLLEGATVGAAAARMEALLNRCDMPLVLLISPPPMVRGAWVPDDGLVEESKNLARQYEALANRLGLPYVDADTWDITLAYDGVHFTEEGHVRFAEGLASCLEGIL</sequence>
<dbReference type="InterPro" id="IPR051532">
    <property type="entry name" value="Ester_Hydrolysis_Enzymes"/>
</dbReference>